<feature type="domain" description="TASOR alpha/beta" evidence="4">
    <location>
        <begin position="1191"/>
        <end position="1256"/>
    </location>
</feature>
<dbReference type="Pfam" id="PF24630">
    <property type="entry name" value="PIN_TASOR"/>
    <property type="match status" value="1"/>
</dbReference>
<dbReference type="InterPro" id="IPR056243">
    <property type="entry name" value="TASOR_ab_dom"/>
</dbReference>
<feature type="compositionally biased region" description="Basic and acidic residues" evidence="2">
    <location>
        <begin position="1111"/>
        <end position="1126"/>
    </location>
</feature>
<dbReference type="GO" id="GO:0045814">
    <property type="term" value="P:negative regulation of gene expression, epigenetic"/>
    <property type="evidence" value="ECO:0007669"/>
    <property type="project" value="InterPro"/>
</dbReference>
<evidence type="ECO:0000259" key="3">
    <source>
        <dbReference type="Pfam" id="PF12509"/>
    </source>
</evidence>
<sequence length="1533" mass="169113">MPIGPLKLPIPRKTKEKIGFQQVSSESREYDDLMSVMTSSYLDACSTACFTYSKPRLINNELLEKEFVEKRREMKSDGRTDKELMESYCFLLTDTLKLPGLCQKGLCVGHSKATALGNPSKGVYLSRYSDLLQVEPLTPGATGEIAVFKVMKGKMKSIYENTKNLLDPTPCFDSHICKHAGKVTSVTSYRAFEHTQQYFYEYVCAELAQRPRQVLPYAVVSFAFKGKDSALPTAPLARFRPEKLELGWAMRLNQVTRQLPAELFSYKLYKGSREVEKKGYYCSLFSASERTRSVTDVAKLLQGLETEEVVLVTPLSARGFLFLLSSAQMAPPTESEEAGTRRLQALFVFPESRGVVRSKPQLSTSSSEALEAVMPRLSQFLPALHHALMKARSNPPEELSASVERQAREYLMGLKEEKVKTPFGSGLITFGESHLKELHLASCGGQVLAYLMGEYESVTNERGSAFPRRVNMDGYLRSYFYKPAFYLLSVARAAQMVEAHSHPEEPSELQSLINLVLTCKRNAENEVKRKETLVGGEMLPWRKRRLEQETAKRALKFLKASQDSRKGCKIPGEEKQTPGSLPSVFTSVGLNLSDFETNSKTSELMARLHKLLTDLIQAAEGLTGQEGPREACPFEGLATKLGLPTHCDIDLRKQEEMEEQMAGSVSSLEGFSPGSHGGETNYYGAAGRGAGGWLGRREACYEDKEEEWQIPWVLIPISAPPCRSKQHLDPETSPEEPHPVSQTQPSSFLSHLLVPRGQFSALSTLALVPRSQAFCRFVPLPVPGGQPPSVPPTVPASRAQYPCVNVRVPVPRVQPSPVSSPGPVSGAEPSRGARGPCSLQGVLSILERTKSSVLLPGLEKEAPEDQSGRVKAVTEESAPPEAGQPCKLKKEQPAGLCDQEPDEWKGGSSSPSSCPFGHIDSIVERHLGHFSAEMQLVLQQQSVAYSYPASVVPLESTAVQHGLPYQPISQFSQYVSFYNPCPPVQDYVSSLQDNIESMLTEVVRDWPHRRNGDAALASEVDAFVSSIRASKEDSDGGELTAADTGVCQNPVSSTEGHVWQQQRASGDLPDAAKPDPRAAVSASSSISRPPCVSLQSHLTLQSSPTSQSSRHIPEDGVSKAASERDGVLGQTNCVSDPTAEPPLPAEPASARPPAHAHLRSPPPATALSSLIRQLQPEVFDNLMDIIKDVRRNSVQFYLHSSEPGDQVYEDVKEHLLKQGNVEQSPVTFLNQENTDSKLLVIIKNADISGKIHTVSGQHWLVKHKENLLDSRSGVPEATPQCGVCGNRHAGRPPEQQLQRAVRVRRLHHFRRLGSQPGLHHSGSADRAAVAAGTVQFSRVSLEVEGSLQNPQKVKGTVQVATRVFPPSRLNSQQKVNSSSPTGKLRPRGRMWPGGLLDPALQPICVLFLDVRFRRDAAVLLDILSTYQKRQIIEFLPYHDCDKMVTPSPNVDCVMELQARHTHFRHTILLTEHSFEKFPVYTSRGIILASIEEIRRDFTRLVGYRDAANDHTNPEDISASKGRYRTENSKIRQC</sequence>
<feature type="region of interest" description="Disordered" evidence="2">
    <location>
        <begin position="812"/>
        <end position="836"/>
    </location>
</feature>
<protein>
    <submittedName>
        <fullName evidence="6">(spotted green pufferfish) hypothetical protein</fullName>
    </submittedName>
</protein>
<feature type="region of interest" description="Disordered" evidence="2">
    <location>
        <begin position="1029"/>
        <end position="1163"/>
    </location>
</feature>
<feature type="compositionally biased region" description="Low complexity" evidence="2">
    <location>
        <begin position="1077"/>
        <end position="1109"/>
    </location>
</feature>
<accession>Q4RLH2</accession>
<feature type="domain" description="TASOR pseudo-PARP" evidence="3">
    <location>
        <begin position="73"/>
        <end position="216"/>
    </location>
</feature>
<gene>
    <name evidence="6" type="ORF">GSTENG00032489001</name>
</gene>
<feature type="compositionally biased region" description="Low complexity" evidence="2">
    <location>
        <begin position="1146"/>
        <end position="1155"/>
    </location>
</feature>
<comment type="similarity">
    <text evidence="1">Belongs to the TASOR family.</text>
</comment>
<feature type="compositionally biased region" description="Polar residues" evidence="2">
    <location>
        <begin position="1046"/>
        <end position="1064"/>
    </location>
</feature>
<reference evidence="6" key="1">
    <citation type="journal article" date="2004" name="Nature">
        <title>Genome duplication in the teleost fish Tetraodon nigroviridis reveals the early vertebrate proto-karyotype.</title>
        <authorList>
            <person name="Jaillon O."/>
            <person name="Aury J.-M."/>
            <person name="Brunet F."/>
            <person name="Petit J.-L."/>
            <person name="Stange-Thomann N."/>
            <person name="Mauceli E."/>
            <person name="Bouneau L."/>
            <person name="Fischer C."/>
            <person name="Ozouf-Costaz C."/>
            <person name="Bernot A."/>
            <person name="Nicaud S."/>
            <person name="Jaffe D."/>
            <person name="Fisher S."/>
            <person name="Lutfalla G."/>
            <person name="Dossat C."/>
            <person name="Segurens B."/>
            <person name="Dasilva C."/>
            <person name="Salanoubat M."/>
            <person name="Levy M."/>
            <person name="Boudet N."/>
            <person name="Castellano S."/>
            <person name="Anthouard V."/>
            <person name="Jubin C."/>
            <person name="Castelli V."/>
            <person name="Katinka M."/>
            <person name="Vacherie B."/>
            <person name="Biemont C."/>
            <person name="Skalli Z."/>
            <person name="Cattolico L."/>
            <person name="Poulain J."/>
            <person name="De Berardinis V."/>
            <person name="Cruaud C."/>
            <person name="Duprat S."/>
            <person name="Brottier P."/>
            <person name="Coutanceau J.-P."/>
            <person name="Gouzy J."/>
            <person name="Parra G."/>
            <person name="Lardier G."/>
            <person name="Chapple C."/>
            <person name="McKernan K.J."/>
            <person name="McEwan P."/>
            <person name="Bosak S."/>
            <person name="Kellis M."/>
            <person name="Volff J.-N."/>
            <person name="Guigo R."/>
            <person name="Zody M.C."/>
            <person name="Mesirov J."/>
            <person name="Lindblad-Toh K."/>
            <person name="Birren B."/>
            <person name="Nusbaum C."/>
            <person name="Kahn D."/>
            <person name="Robinson-Rechavi M."/>
            <person name="Laudet V."/>
            <person name="Schachter V."/>
            <person name="Quetier F."/>
            <person name="Saurin W."/>
            <person name="Scarpelli C."/>
            <person name="Wincker P."/>
            <person name="Lander E.S."/>
            <person name="Weissenbach J."/>
            <person name="Roest Crollius H."/>
        </authorList>
    </citation>
    <scope>NUCLEOTIDE SEQUENCE [LARGE SCALE GENOMIC DNA]</scope>
</reference>
<feature type="domain" description="TASOR PIN" evidence="5">
    <location>
        <begin position="1409"/>
        <end position="1499"/>
    </location>
</feature>
<dbReference type="Gene3D" id="3.90.228.10">
    <property type="match status" value="1"/>
</dbReference>
<dbReference type="PANTHER" id="PTHR16207:SF1">
    <property type="entry name" value="PROTEIN TASOR"/>
    <property type="match status" value="1"/>
</dbReference>
<feature type="compositionally biased region" description="Basic and acidic residues" evidence="2">
    <location>
        <begin position="726"/>
        <end position="738"/>
    </location>
</feature>
<comment type="caution">
    <text evidence="6">The sequence shown here is derived from an EMBL/GenBank/DDBJ whole genome shotgun (WGS) entry which is preliminary data.</text>
</comment>
<dbReference type="InterPro" id="IPR046432">
    <property type="entry name" value="TASOR"/>
</dbReference>
<evidence type="ECO:0000256" key="1">
    <source>
        <dbReference type="ARBA" id="ARBA00008058"/>
    </source>
</evidence>
<dbReference type="GO" id="GO:0097355">
    <property type="term" value="P:protein localization to heterochromatin"/>
    <property type="evidence" value="ECO:0007669"/>
    <property type="project" value="TreeGrafter"/>
</dbReference>
<organism evidence="6">
    <name type="scientific">Tetraodon nigroviridis</name>
    <name type="common">Spotted green pufferfish</name>
    <name type="synonym">Chelonodon nigroviridis</name>
    <dbReference type="NCBI Taxonomy" id="99883"/>
    <lineage>
        <taxon>Eukaryota</taxon>
        <taxon>Metazoa</taxon>
        <taxon>Chordata</taxon>
        <taxon>Craniata</taxon>
        <taxon>Vertebrata</taxon>
        <taxon>Euteleostomi</taxon>
        <taxon>Actinopterygii</taxon>
        <taxon>Neopterygii</taxon>
        <taxon>Teleostei</taxon>
        <taxon>Neoteleostei</taxon>
        <taxon>Acanthomorphata</taxon>
        <taxon>Eupercaria</taxon>
        <taxon>Tetraodontiformes</taxon>
        <taxon>Tetradontoidea</taxon>
        <taxon>Tetraodontidae</taxon>
        <taxon>Tetraodon</taxon>
    </lineage>
</organism>
<feature type="compositionally biased region" description="Basic and acidic residues" evidence="2">
    <location>
        <begin position="858"/>
        <end position="874"/>
    </location>
</feature>
<dbReference type="KEGG" id="tng:GSTEN00032489G001"/>
<dbReference type="GO" id="GO:0005654">
    <property type="term" value="C:nucleoplasm"/>
    <property type="evidence" value="ECO:0007669"/>
    <property type="project" value="TreeGrafter"/>
</dbReference>
<dbReference type="Pfam" id="PF23314">
    <property type="entry name" value="TASOR_alpha-beta"/>
    <property type="match status" value="1"/>
</dbReference>
<dbReference type="InterPro" id="IPR022188">
    <property type="entry name" value="TASOR_DUF3715"/>
</dbReference>
<dbReference type="PANTHER" id="PTHR16207">
    <property type="entry name" value="SET DOMAIN-CONTAINING PROTEIN"/>
    <property type="match status" value="1"/>
</dbReference>
<name>Q4RLH2_TETNG</name>
<feature type="region of interest" description="Disordered" evidence="2">
    <location>
        <begin position="723"/>
        <end position="746"/>
    </location>
</feature>
<evidence type="ECO:0000259" key="5">
    <source>
        <dbReference type="Pfam" id="PF24630"/>
    </source>
</evidence>
<dbReference type="Pfam" id="PF12509">
    <property type="entry name" value="DUF3715"/>
    <property type="match status" value="1"/>
</dbReference>
<feature type="region of interest" description="Disordered" evidence="2">
    <location>
        <begin position="854"/>
        <end position="894"/>
    </location>
</feature>
<dbReference type="OrthoDB" id="5960959at2759"/>
<dbReference type="InterPro" id="IPR056242">
    <property type="entry name" value="PIN_TASOR"/>
</dbReference>
<reference evidence="6" key="2">
    <citation type="submission" date="2004-02" db="EMBL/GenBank/DDBJ databases">
        <authorList>
            <consortium name="Genoscope"/>
            <consortium name="Whitehead Institute Centre for Genome Research"/>
        </authorList>
    </citation>
    <scope>NUCLEOTIDE SEQUENCE</scope>
</reference>
<dbReference type="GO" id="GO:0000792">
    <property type="term" value="C:heterochromatin"/>
    <property type="evidence" value="ECO:0007669"/>
    <property type="project" value="TreeGrafter"/>
</dbReference>
<evidence type="ECO:0000256" key="2">
    <source>
        <dbReference type="SAM" id="MobiDB-lite"/>
    </source>
</evidence>
<evidence type="ECO:0000259" key="4">
    <source>
        <dbReference type="Pfam" id="PF23314"/>
    </source>
</evidence>
<dbReference type="GO" id="GO:0003682">
    <property type="term" value="F:chromatin binding"/>
    <property type="evidence" value="ECO:0007669"/>
    <property type="project" value="TreeGrafter"/>
</dbReference>
<evidence type="ECO:0000313" key="6">
    <source>
        <dbReference type="EMBL" id="CAG10760.1"/>
    </source>
</evidence>
<proteinExistence type="inferred from homology"/>
<dbReference type="EMBL" id="CAAE01015020">
    <property type="protein sequence ID" value="CAG10760.1"/>
    <property type="molecule type" value="Genomic_DNA"/>
</dbReference>